<comment type="subcellular location">
    <subcellularLocation>
        <location evidence="1">Nucleus</location>
    </subcellularLocation>
</comment>
<evidence type="ECO:0000256" key="2">
    <source>
        <dbReference type="ARBA" id="ARBA00023015"/>
    </source>
</evidence>
<dbReference type="Proteomes" id="UP000310685">
    <property type="component" value="Unassembled WGS sequence"/>
</dbReference>
<dbReference type="EMBL" id="SPRC01000010">
    <property type="protein sequence ID" value="TIB81131.1"/>
    <property type="molecule type" value="Genomic_DNA"/>
</dbReference>
<organism evidence="8 11">
    <name type="scientific">Wallemia mellicola</name>
    <dbReference type="NCBI Taxonomy" id="1708541"/>
    <lineage>
        <taxon>Eukaryota</taxon>
        <taxon>Fungi</taxon>
        <taxon>Dikarya</taxon>
        <taxon>Basidiomycota</taxon>
        <taxon>Wallemiomycotina</taxon>
        <taxon>Wallemiomycetes</taxon>
        <taxon>Wallemiales</taxon>
        <taxon>Wallemiaceae</taxon>
        <taxon>Wallemia</taxon>
    </lineage>
</organism>
<dbReference type="GO" id="GO:0016602">
    <property type="term" value="C:CCAAT-binding factor complex"/>
    <property type="evidence" value="ECO:0007669"/>
    <property type="project" value="TreeGrafter"/>
</dbReference>
<dbReference type="PANTHER" id="PTHR10252">
    <property type="entry name" value="HISTONE-LIKE TRANSCRIPTION FACTOR CCAAT-RELATED"/>
    <property type="match status" value="1"/>
</dbReference>
<proteinExistence type="inferred from homology"/>
<dbReference type="GO" id="GO:0046982">
    <property type="term" value="F:protein heterodimerization activity"/>
    <property type="evidence" value="ECO:0007669"/>
    <property type="project" value="InterPro"/>
</dbReference>
<dbReference type="CDD" id="cd22908">
    <property type="entry name" value="HFD_NFYC-like"/>
    <property type="match status" value="1"/>
</dbReference>
<name>A0A4V4N0F7_9BASI</name>
<keyword evidence="3" id="KW-0238">DNA-binding</keyword>
<dbReference type="GO" id="GO:0000978">
    <property type="term" value="F:RNA polymerase II cis-regulatory region sequence-specific DNA binding"/>
    <property type="evidence" value="ECO:0007669"/>
    <property type="project" value="TreeGrafter"/>
</dbReference>
<evidence type="ECO:0000313" key="9">
    <source>
        <dbReference type="EMBL" id="TIC34313.1"/>
    </source>
</evidence>
<comment type="similarity">
    <text evidence="6">Belongs to the NFYC/HAP5 subunit family.</text>
</comment>
<dbReference type="Proteomes" id="UP000305647">
    <property type="component" value="Unassembled WGS sequence"/>
</dbReference>
<evidence type="ECO:0000256" key="4">
    <source>
        <dbReference type="ARBA" id="ARBA00023163"/>
    </source>
</evidence>
<gene>
    <name evidence="9" type="ORF">E3Q10_00341</name>
    <name evidence="8" type="ORF">E3Q22_01359</name>
</gene>
<evidence type="ECO:0000256" key="6">
    <source>
        <dbReference type="ARBA" id="ARBA00038129"/>
    </source>
</evidence>
<keyword evidence="5" id="KW-0539">Nucleus</keyword>
<feature type="compositionally biased region" description="Polar residues" evidence="7">
    <location>
        <begin position="168"/>
        <end position="178"/>
    </location>
</feature>
<evidence type="ECO:0000256" key="7">
    <source>
        <dbReference type="SAM" id="MobiDB-lite"/>
    </source>
</evidence>
<feature type="region of interest" description="Disordered" evidence="7">
    <location>
        <begin position="230"/>
        <end position="256"/>
    </location>
</feature>
<dbReference type="SUPFAM" id="SSF47113">
    <property type="entry name" value="Histone-fold"/>
    <property type="match status" value="2"/>
</dbReference>
<feature type="compositionally biased region" description="Polar residues" evidence="7">
    <location>
        <begin position="232"/>
        <end position="256"/>
    </location>
</feature>
<dbReference type="PANTHER" id="PTHR10252:SF8">
    <property type="entry name" value="NUCLEAR TRANSCRIPTION FACTOR Y SUBUNIT GAMMA"/>
    <property type="match status" value="1"/>
</dbReference>
<reference evidence="10 11" key="1">
    <citation type="submission" date="2019-03" db="EMBL/GenBank/DDBJ databases">
        <title>Sequencing 25 genomes of Wallemia mellicola.</title>
        <authorList>
            <person name="Gostincar C."/>
        </authorList>
    </citation>
    <scope>NUCLEOTIDE SEQUENCE [LARGE SCALE GENOMIC DNA]</scope>
    <source>
        <strain evidence="8 11">EXF-6152</strain>
        <strain evidence="9 10">EXF-8738</strain>
    </source>
</reference>
<evidence type="ECO:0000256" key="1">
    <source>
        <dbReference type="ARBA" id="ARBA00004123"/>
    </source>
</evidence>
<dbReference type="Gene3D" id="1.10.20.10">
    <property type="entry name" value="Histone, subunit A"/>
    <property type="match status" value="1"/>
</dbReference>
<dbReference type="InterPro" id="IPR050568">
    <property type="entry name" value="Transcr_DNA_Rep_Reg"/>
</dbReference>
<evidence type="ECO:0000313" key="8">
    <source>
        <dbReference type="EMBL" id="TIB81131.1"/>
    </source>
</evidence>
<sequence length="256" mass="28860">MSTSQTLIKSGQSLDDFLSTFWTSHLHQIEDEVTDFKKHELPLARIKKVMKSDPGVKLIRCTKSDDFCRRFAITTLLTLYLYNHSTDTLLKGLRKLVRAFSHSSWSNIHSVFISELTCRSWLVAESNKRRTLQKSDVSGAVELSDQFDFLIDIVPRSDESKKKGKNNAVESGNIQHQTYADDEAPVNDLQEVDQDEVSEGHFQQPLNYNEQQTNPANAAYLPYESDFLLNMIGSSPSHNQKPDNASEGSASDDASV</sequence>
<comment type="caution">
    <text evidence="8">The sequence shown here is derived from an EMBL/GenBank/DDBJ whole genome shotgun (WGS) entry which is preliminary data.</text>
</comment>
<evidence type="ECO:0000256" key="3">
    <source>
        <dbReference type="ARBA" id="ARBA00023125"/>
    </source>
</evidence>
<feature type="region of interest" description="Disordered" evidence="7">
    <location>
        <begin position="159"/>
        <end position="186"/>
    </location>
</feature>
<accession>A0A4V4N0F7</accession>
<evidence type="ECO:0000256" key="5">
    <source>
        <dbReference type="ARBA" id="ARBA00023242"/>
    </source>
</evidence>
<dbReference type="GO" id="GO:0001228">
    <property type="term" value="F:DNA-binding transcription activator activity, RNA polymerase II-specific"/>
    <property type="evidence" value="ECO:0007669"/>
    <property type="project" value="TreeGrafter"/>
</dbReference>
<dbReference type="EMBL" id="SPRO01000002">
    <property type="protein sequence ID" value="TIC34313.1"/>
    <property type="molecule type" value="Genomic_DNA"/>
</dbReference>
<keyword evidence="4" id="KW-0804">Transcription</keyword>
<dbReference type="InterPro" id="IPR009072">
    <property type="entry name" value="Histone-fold"/>
</dbReference>
<protein>
    <submittedName>
        <fullName evidence="8">Histone-fold-containing protein</fullName>
    </submittedName>
</protein>
<keyword evidence="2" id="KW-0805">Transcription regulation</keyword>
<dbReference type="AlphaFoldDB" id="A0A4V4N0F7"/>
<evidence type="ECO:0000313" key="10">
    <source>
        <dbReference type="Proteomes" id="UP000305647"/>
    </source>
</evidence>
<evidence type="ECO:0000313" key="11">
    <source>
        <dbReference type="Proteomes" id="UP000310685"/>
    </source>
</evidence>